<dbReference type="AlphaFoldDB" id="A0A1M7J1J1"/>
<dbReference type="RefSeq" id="WP_073436089.1">
    <property type="nucleotide sequence ID" value="NZ_BJXU01000085.1"/>
</dbReference>
<dbReference type="Proteomes" id="UP000321726">
    <property type="component" value="Unassembled WGS sequence"/>
</dbReference>
<dbReference type="EMBL" id="FRCA01000008">
    <property type="protein sequence ID" value="SHM46889.1"/>
    <property type="molecule type" value="Genomic_DNA"/>
</dbReference>
<evidence type="ECO:0000256" key="2">
    <source>
        <dbReference type="ARBA" id="ARBA00009142"/>
    </source>
</evidence>
<proteinExistence type="inferred from homology"/>
<keyword evidence="3" id="KW-0813">Transport</keyword>
<feature type="transmembrane region" description="Helical" evidence="8">
    <location>
        <begin position="36"/>
        <end position="58"/>
    </location>
</feature>
<dbReference type="InterPro" id="IPR052017">
    <property type="entry name" value="TSUP"/>
</dbReference>
<comment type="subcellular location">
    <subcellularLocation>
        <location evidence="1 8">Cell membrane</location>
        <topology evidence="1 8">Multi-pass membrane protein</topology>
    </subcellularLocation>
</comment>
<dbReference type="STRING" id="44933.SAMN05660971_03070"/>
<dbReference type="Pfam" id="PF01925">
    <property type="entry name" value="TauE"/>
    <property type="match status" value="1"/>
</dbReference>
<dbReference type="PANTHER" id="PTHR30269">
    <property type="entry name" value="TRANSMEMBRANE PROTEIN YFCA"/>
    <property type="match status" value="1"/>
</dbReference>
<evidence type="ECO:0000256" key="3">
    <source>
        <dbReference type="ARBA" id="ARBA00022448"/>
    </source>
</evidence>
<gene>
    <name evidence="9" type="ORF">HCU01_22280</name>
    <name evidence="10" type="ORF">SAMN05660971_03070</name>
</gene>
<dbReference type="EMBL" id="BJXU01000085">
    <property type="protein sequence ID" value="GEN24279.1"/>
    <property type="molecule type" value="Genomic_DNA"/>
</dbReference>
<evidence type="ECO:0000313" key="10">
    <source>
        <dbReference type="EMBL" id="SHM46889.1"/>
    </source>
</evidence>
<evidence type="ECO:0000256" key="5">
    <source>
        <dbReference type="ARBA" id="ARBA00022692"/>
    </source>
</evidence>
<keyword evidence="6 8" id="KW-1133">Transmembrane helix</keyword>
<feature type="transmembrane region" description="Helical" evidence="8">
    <location>
        <begin position="78"/>
        <end position="97"/>
    </location>
</feature>
<feature type="transmembrane region" description="Helical" evidence="8">
    <location>
        <begin position="194"/>
        <end position="216"/>
    </location>
</feature>
<protein>
    <recommendedName>
        <fullName evidence="8">Probable membrane transporter protein</fullName>
    </recommendedName>
</protein>
<keyword evidence="5 8" id="KW-0812">Transmembrane</keyword>
<sequence>MSAILADPDLLVLVAAILVLAGMVKGILGMGMPTVLLALLTAVLGLSSAMALMLVPTITTNLWQALAGGQLLALSRRLWPFLTAAALAVWPGVWILASVDPRWLSLLLGLLLMLYGVLNLARRSLRLSERLSHACGAGALTGLLTGMTGSSVFPGVPWLQSIGLPREALIQAMGMLFCITTASLALALGERNVLTADLLLASCAALLPAFIGMWLGQQLRRRLSEARFRQVFLIGIIALGAWLVVKAL</sequence>
<keyword evidence="4 8" id="KW-1003">Cell membrane</keyword>
<evidence type="ECO:0000256" key="4">
    <source>
        <dbReference type="ARBA" id="ARBA00022475"/>
    </source>
</evidence>
<dbReference type="Proteomes" id="UP000184123">
    <property type="component" value="Unassembled WGS sequence"/>
</dbReference>
<name>A0A1M7J1J1_9GAMM</name>
<keyword evidence="7 8" id="KW-0472">Membrane</keyword>
<dbReference type="PANTHER" id="PTHR30269:SF32">
    <property type="entry name" value="MEMBRANE TRANSPORTER PROTEIN-RELATED"/>
    <property type="match status" value="1"/>
</dbReference>
<evidence type="ECO:0000313" key="11">
    <source>
        <dbReference type="Proteomes" id="UP000184123"/>
    </source>
</evidence>
<evidence type="ECO:0000256" key="8">
    <source>
        <dbReference type="RuleBase" id="RU363041"/>
    </source>
</evidence>
<keyword evidence="12" id="KW-1185">Reference proteome</keyword>
<feature type="transmembrane region" description="Helical" evidence="8">
    <location>
        <begin position="228"/>
        <end position="245"/>
    </location>
</feature>
<reference evidence="10 11" key="1">
    <citation type="submission" date="2016-11" db="EMBL/GenBank/DDBJ databases">
        <authorList>
            <person name="Jaros S."/>
            <person name="Januszkiewicz K."/>
            <person name="Wedrychowicz H."/>
        </authorList>
    </citation>
    <scope>NUCLEOTIDE SEQUENCE [LARGE SCALE GENOMIC DNA]</scope>
    <source>
        <strain evidence="10 11">DSM 4740</strain>
    </source>
</reference>
<evidence type="ECO:0000256" key="7">
    <source>
        <dbReference type="ARBA" id="ARBA00023136"/>
    </source>
</evidence>
<dbReference type="InterPro" id="IPR002781">
    <property type="entry name" value="TM_pro_TauE-like"/>
</dbReference>
<feature type="transmembrane region" description="Helical" evidence="8">
    <location>
        <begin position="168"/>
        <end position="188"/>
    </location>
</feature>
<evidence type="ECO:0000313" key="12">
    <source>
        <dbReference type="Proteomes" id="UP000321726"/>
    </source>
</evidence>
<dbReference type="GO" id="GO:0005886">
    <property type="term" value="C:plasma membrane"/>
    <property type="evidence" value="ECO:0007669"/>
    <property type="project" value="UniProtKB-SubCell"/>
</dbReference>
<evidence type="ECO:0000313" key="9">
    <source>
        <dbReference type="EMBL" id="GEN24279.1"/>
    </source>
</evidence>
<evidence type="ECO:0000256" key="6">
    <source>
        <dbReference type="ARBA" id="ARBA00022989"/>
    </source>
</evidence>
<accession>A0A1M7J1J1</accession>
<evidence type="ECO:0000256" key="1">
    <source>
        <dbReference type="ARBA" id="ARBA00004651"/>
    </source>
</evidence>
<organism evidence="10 11">
    <name type="scientific">Halomonas cupida</name>
    <dbReference type="NCBI Taxonomy" id="44933"/>
    <lineage>
        <taxon>Bacteria</taxon>
        <taxon>Pseudomonadati</taxon>
        <taxon>Pseudomonadota</taxon>
        <taxon>Gammaproteobacteria</taxon>
        <taxon>Oceanospirillales</taxon>
        <taxon>Halomonadaceae</taxon>
        <taxon>Halomonas</taxon>
    </lineage>
</organism>
<comment type="similarity">
    <text evidence="2 8">Belongs to the 4-toluene sulfonate uptake permease (TSUP) (TC 2.A.102) family.</text>
</comment>
<feature type="transmembrane region" description="Helical" evidence="8">
    <location>
        <begin position="103"/>
        <end position="121"/>
    </location>
</feature>
<reference evidence="9 12" key="2">
    <citation type="submission" date="2019-07" db="EMBL/GenBank/DDBJ databases">
        <title>Whole genome shotgun sequence of Halomonas cupida NBRC 102219.</title>
        <authorList>
            <person name="Hosoyama A."/>
            <person name="Uohara A."/>
            <person name="Ohji S."/>
            <person name="Ichikawa N."/>
        </authorList>
    </citation>
    <scope>NUCLEOTIDE SEQUENCE [LARGE SCALE GENOMIC DNA]</scope>
    <source>
        <strain evidence="9 12">NBRC 102219</strain>
    </source>
</reference>